<evidence type="ECO:0000313" key="2">
    <source>
        <dbReference type="EMBL" id="MEI4551424.1"/>
    </source>
</evidence>
<feature type="chain" id="PRO_5046355648" evidence="1">
    <location>
        <begin position="20"/>
        <end position="240"/>
    </location>
</feature>
<reference evidence="2 3" key="1">
    <citation type="submission" date="2023-12" db="EMBL/GenBank/DDBJ databases">
        <title>Friends and Foes: Symbiotic and Algicidal bacterial influence on Karenia brevis blooms.</title>
        <authorList>
            <person name="Fei C."/>
            <person name="Mohamed A.R."/>
            <person name="Booker A."/>
            <person name="Arshad M."/>
            <person name="Klass S."/>
            <person name="Ahn S."/>
            <person name="Gilbert P.M."/>
            <person name="Heil C.A."/>
            <person name="Martinez J.M."/>
            <person name="Amin S.A."/>
        </authorList>
    </citation>
    <scope>NUCLEOTIDE SEQUENCE [LARGE SCALE GENOMIC DNA]</scope>
    <source>
        <strain evidence="2 3">CE15</strain>
    </source>
</reference>
<dbReference type="RefSeq" id="WP_336436405.1">
    <property type="nucleotide sequence ID" value="NZ_JBAWKS010000002.1"/>
</dbReference>
<dbReference type="EMBL" id="JBAWKS010000002">
    <property type="protein sequence ID" value="MEI4551424.1"/>
    <property type="molecule type" value="Genomic_DNA"/>
</dbReference>
<feature type="signal peptide" evidence="1">
    <location>
        <begin position="1"/>
        <end position="19"/>
    </location>
</feature>
<dbReference type="Gene3D" id="3.40.190.10">
    <property type="entry name" value="Periplasmic binding protein-like II"/>
    <property type="match status" value="2"/>
</dbReference>
<proteinExistence type="predicted"/>
<accession>A0ABU8EWS5</accession>
<evidence type="ECO:0000256" key="1">
    <source>
        <dbReference type="SAM" id="SignalP"/>
    </source>
</evidence>
<evidence type="ECO:0000313" key="3">
    <source>
        <dbReference type="Proteomes" id="UP001382455"/>
    </source>
</evidence>
<keyword evidence="3" id="KW-1185">Reference proteome</keyword>
<gene>
    <name evidence="2" type="ORF">WAE96_17240</name>
</gene>
<dbReference type="Proteomes" id="UP001382455">
    <property type="component" value="Unassembled WGS sequence"/>
</dbReference>
<name>A0ABU8EWS5_9GAMM</name>
<comment type="caution">
    <text evidence="2">The sequence shown here is derived from an EMBL/GenBank/DDBJ whole genome shotgun (WGS) entry which is preliminary data.</text>
</comment>
<sequence length="240" mass="26974">MLKKLITASLITLSFSAQAGAIRFGYNQQYSAPHVINNGKGTSVSGIVIDVSNAISQEAGFMAKQLPLPRKRIEQYLIDGKIDAQCHANPIWYNAPSIIWSEVLYSDADIIVSDQAIASLQALSSHKQFKLGTVLGYKYPNLTEYFEAGNLKRFNSTSSKDSFTRFTKGELDGFIASYSEANYLTRLRRFNVLEVNSYDLHCSFSPKLNAEKRQRLIDAAHKLRDNGEFKRVFAKYIKPV</sequence>
<protein>
    <submittedName>
        <fullName evidence="2">ABC transporter substrate-binding protein</fullName>
    </submittedName>
</protein>
<dbReference type="SUPFAM" id="SSF53850">
    <property type="entry name" value="Periplasmic binding protein-like II"/>
    <property type="match status" value="1"/>
</dbReference>
<organism evidence="2 3">
    <name type="scientific">Pseudoalteromonas spongiae</name>
    <dbReference type="NCBI Taxonomy" id="298657"/>
    <lineage>
        <taxon>Bacteria</taxon>
        <taxon>Pseudomonadati</taxon>
        <taxon>Pseudomonadota</taxon>
        <taxon>Gammaproteobacteria</taxon>
        <taxon>Alteromonadales</taxon>
        <taxon>Pseudoalteromonadaceae</taxon>
        <taxon>Pseudoalteromonas</taxon>
    </lineage>
</organism>
<keyword evidence="1" id="KW-0732">Signal</keyword>